<feature type="domain" description="Ferrous iron transporter FeoA-like" evidence="4">
    <location>
        <begin position="148"/>
        <end position="218"/>
    </location>
</feature>
<gene>
    <name evidence="5" type="ORF">MNBD_NITROSPINAE01-587</name>
</gene>
<reference evidence="5" key="1">
    <citation type="submission" date="2018-06" db="EMBL/GenBank/DDBJ databases">
        <authorList>
            <person name="Zhirakovskaya E."/>
        </authorList>
    </citation>
    <scope>NUCLEOTIDE SEQUENCE</scope>
</reference>
<dbReference type="PANTHER" id="PTHR33238:SF11">
    <property type="entry name" value="TRANSCRIPTIONAL REGULATOR MNTR"/>
    <property type="match status" value="1"/>
</dbReference>
<dbReference type="InterPro" id="IPR036421">
    <property type="entry name" value="Fe_dep_repressor_sf"/>
</dbReference>
<evidence type="ECO:0000313" key="5">
    <source>
        <dbReference type="EMBL" id="VAX14944.1"/>
    </source>
</evidence>
<dbReference type="EMBL" id="UOGC01000001">
    <property type="protein sequence ID" value="VAX14944.1"/>
    <property type="molecule type" value="Genomic_DNA"/>
</dbReference>
<keyword evidence="3" id="KW-0408">Iron</keyword>
<proteinExistence type="predicted"/>
<dbReference type="SUPFAM" id="SSF50037">
    <property type="entry name" value="C-terminal domain of transcriptional repressors"/>
    <property type="match status" value="1"/>
</dbReference>
<evidence type="ECO:0000259" key="4">
    <source>
        <dbReference type="SMART" id="SM00899"/>
    </source>
</evidence>
<dbReference type="InterPro" id="IPR007167">
    <property type="entry name" value="Fe-transptr_FeoA-like"/>
</dbReference>
<evidence type="ECO:0000256" key="3">
    <source>
        <dbReference type="ARBA" id="ARBA00023004"/>
    </source>
</evidence>
<dbReference type="Gene3D" id="1.10.10.10">
    <property type="entry name" value="Winged helix-like DNA-binding domain superfamily/Winged helix DNA-binding domain"/>
    <property type="match status" value="1"/>
</dbReference>
<dbReference type="InterPro" id="IPR001367">
    <property type="entry name" value="Fe_dep_repressor"/>
</dbReference>
<dbReference type="SMART" id="SM00529">
    <property type="entry name" value="HTH_DTXR"/>
    <property type="match status" value="1"/>
</dbReference>
<dbReference type="InterPro" id="IPR022689">
    <property type="entry name" value="Iron_dep_repressor"/>
</dbReference>
<dbReference type="Gene3D" id="2.30.30.90">
    <property type="match status" value="1"/>
</dbReference>
<accession>A0A3B1BSW6</accession>
<dbReference type="InterPro" id="IPR050536">
    <property type="entry name" value="DtxR_MntR_Metal-Reg"/>
</dbReference>
<protein>
    <submittedName>
        <fullName evidence="5">Iron-dependent repressor IdeR/DtxR</fullName>
    </submittedName>
</protein>
<dbReference type="InterPro" id="IPR008988">
    <property type="entry name" value="Transcriptional_repressor_C"/>
</dbReference>
<dbReference type="GO" id="GO:0003700">
    <property type="term" value="F:DNA-binding transcription factor activity"/>
    <property type="evidence" value="ECO:0007669"/>
    <property type="project" value="InterPro"/>
</dbReference>
<dbReference type="PANTHER" id="PTHR33238">
    <property type="entry name" value="IRON (METAL) DEPENDENT REPRESSOR, DTXR FAMILY"/>
    <property type="match status" value="1"/>
</dbReference>
<dbReference type="AlphaFoldDB" id="A0A3B1BSW6"/>
<name>A0A3B1BSW6_9ZZZZ</name>
<dbReference type="GO" id="GO:0046983">
    <property type="term" value="F:protein dimerization activity"/>
    <property type="evidence" value="ECO:0007669"/>
    <property type="project" value="InterPro"/>
</dbReference>
<comment type="subunit">
    <text evidence="2">Homodimer.</text>
</comment>
<dbReference type="SUPFAM" id="SSF47979">
    <property type="entry name" value="Iron-dependent repressor protein, dimerization domain"/>
    <property type="match status" value="1"/>
</dbReference>
<dbReference type="InterPro" id="IPR038157">
    <property type="entry name" value="FeoA_core_dom"/>
</dbReference>
<organism evidence="5">
    <name type="scientific">hydrothermal vent metagenome</name>
    <dbReference type="NCBI Taxonomy" id="652676"/>
    <lineage>
        <taxon>unclassified sequences</taxon>
        <taxon>metagenomes</taxon>
        <taxon>ecological metagenomes</taxon>
    </lineage>
</organism>
<dbReference type="Pfam" id="PF04023">
    <property type="entry name" value="FeoA"/>
    <property type="match status" value="1"/>
</dbReference>
<dbReference type="GO" id="GO:0005737">
    <property type="term" value="C:cytoplasm"/>
    <property type="evidence" value="ECO:0007669"/>
    <property type="project" value="UniProtKB-SubCell"/>
</dbReference>
<comment type="subcellular location">
    <subcellularLocation>
        <location evidence="1">Cytoplasm</location>
    </subcellularLocation>
</comment>
<dbReference type="SMART" id="SM00899">
    <property type="entry name" value="FeoA"/>
    <property type="match status" value="1"/>
</dbReference>
<dbReference type="Pfam" id="PF02742">
    <property type="entry name" value="Fe_dep_repr_C"/>
    <property type="match status" value="1"/>
</dbReference>
<evidence type="ECO:0000256" key="1">
    <source>
        <dbReference type="ARBA" id="ARBA00004496"/>
    </source>
</evidence>
<sequence length="221" mass="24676">MTHERKNYEKDELLEILWHLDECHDLTLASLREHDNLSRFETTLNEFANNGAIKFDGTNIELTAKGRESAQEIIRRHRLAERLLVDVLGKTPEETEQAACEFEHILAPELVESICILLGHPKTCPHGSPIPEGKCCSEAKKSVGSLIIPLSEIKPNQSAKISSINTEDETRMEKLLSLGIVPGTMVKVTQKNPALVIEINQTQVALESSIGLDIKVWRPTP</sequence>
<dbReference type="InterPro" id="IPR036388">
    <property type="entry name" value="WH-like_DNA-bd_sf"/>
</dbReference>
<dbReference type="GO" id="GO:0046914">
    <property type="term" value="F:transition metal ion binding"/>
    <property type="evidence" value="ECO:0007669"/>
    <property type="project" value="InterPro"/>
</dbReference>
<evidence type="ECO:0000256" key="2">
    <source>
        <dbReference type="ARBA" id="ARBA00011738"/>
    </source>
</evidence>